<reference evidence="4" key="1">
    <citation type="journal article" date="2017" name="Genome Biol.">
        <title>Comparative genomics reveals high biological diversity and specific adaptations in the industrially and medically important fungal genus Aspergillus.</title>
        <authorList>
            <person name="de Vries R.P."/>
            <person name="Riley R."/>
            <person name="Wiebenga A."/>
            <person name="Aguilar-Osorio G."/>
            <person name="Amillis S."/>
            <person name="Uchima C.A."/>
            <person name="Anderluh G."/>
            <person name="Asadollahi M."/>
            <person name="Askin M."/>
            <person name="Barry K."/>
            <person name="Battaglia E."/>
            <person name="Bayram O."/>
            <person name="Benocci T."/>
            <person name="Braus-Stromeyer S.A."/>
            <person name="Caldana C."/>
            <person name="Canovas D."/>
            <person name="Cerqueira G.C."/>
            <person name="Chen F."/>
            <person name="Chen W."/>
            <person name="Choi C."/>
            <person name="Clum A."/>
            <person name="Dos Santos R.A."/>
            <person name="Damasio A.R."/>
            <person name="Diallinas G."/>
            <person name="Emri T."/>
            <person name="Fekete E."/>
            <person name="Flipphi M."/>
            <person name="Freyberg S."/>
            <person name="Gallo A."/>
            <person name="Gournas C."/>
            <person name="Habgood R."/>
            <person name="Hainaut M."/>
            <person name="Harispe M.L."/>
            <person name="Henrissat B."/>
            <person name="Hilden K.S."/>
            <person name="Hope R."/>
            <person name="Hossain A."/>
            <person name="Karabika E."/>
            <person name="Karaffa L."/>
            <person name="Karanyi Z."/>
            <person name="Krasevec N."/>
            <person name="Kuo A."/>
            <person name="Kusch H."/>
            <person name="LaButti K."/>
            <person name="Lagendijk E.L."/>
            <person name="Lapidus A."/>
            <person name="Levasseur A."/>
            <person name="Lindquist E."/>
            <person name="Lipzen A."/>
            <person name="Logrieco A.F."/>
            <person name="MacCabe A."/>
            <person name="Maekelae M.R."/>
            <person name="Malavazi I."/>
            <person name="Melin P."/>
            <person name="Meyer V."/>
            <person name="Mielnichuk N."/>
            <person name="Miskei M."/>
            <person name="Molnar A.P."/>
            <person name="Mule G."/>
            <person name="Ngan C.Y."/>
            <person name="Orejas M."/>
            <person name="Orosz E."/>
            <person name="Ouedraogo J.P."/>
            <person name="Overkamp K.M."/>
            <person name="Park H.-S."/>
            <person name="Perrone G."/>
            <person name="Piumi F."/>
            <person name="Punt P.J."/>
            <person name="Ram A.F."/>
            <person name="Ramon A."/>
            <person name="Rauscher S."/>
            <person name="Record E."/>
            <person name="Riano-Pachon D.M."/>
            <person name="Robert V."/>
            <person name="Roehrig J."/>
            <person name="Ruller R."/>
            <person name="Salamov A."/>
            <person name="Salih N.S."/>
            <person name="Samson R.A."/>
            <person name="Sandor E."/>
            <person name="Sanguinetti M."/>
            <person name="Schuetze T."/>
            <person name="Sepcic K."/>
            <person name="Shelest E."/>
            <person name="Sherlock G."/>
            <person name="Sophianopoulou V."/>
            <person name="Squina F.M."/>
            <person name="Sun H."/>
            <person name="Susca A."/>
            <person name="Todd R.B."/>
            <person name="Tsang A."/>
            <person name="Unkles S.E."/>
            <person name="van de Wiele N."/>
            <person name="van Rossen-Uffink D."/>
            <person name="Oliveira J.V."/>
            <person name="Vesth T.C."/>
            <person name="Visser J."/>
            <person name="Yu J.-H."/>
            <person name="Zhou M."/>
            <person name="Andersen M.R."/>
            <person name="Archer D.B."/>
            <person name="Baker S.E."/>
            <person name="Benoit I."/>
            <person name="Brakhage A.A."/>
            <person name="Braus G.H."/>
            <person name="Fischer R."/>
            <person name="Frisvad J.C."/>
            <person name="Goldman G.H."/>
            <person name="Houbraken J."/>
            <person name="Oakley B."/>
            <person name="Pocsi I."/>
            <person name="Scazzocchio C."/>
            <person name="Seiboth B."/>
            <person name="vanKuyk P.A."/>
            <person name="Wortman J."/>
            <person name="Dyer P.S."/>
            <person name="Grigoriev I.V."/>
        </authorList>
    </citation>
    <scope>NUCLEOTIDE SEQUENCE [LARGE SCALE GENOMIC DNA]</scope>
    <source>
        <strain evidence="4">ATCC 16872 / CBS 172.66 / WB 5094</strain>
    </source>
</reference>
<dbReference type="EMBL" id="KV878983">
    <property type="protein sequence ID" value="OJJ97234.1"/>
    <property type="molecule type" value="Genomic_DNA"/>
</dbReference>
<dbReference type="GeneID" id="30971445"/>
<evidence type="ECO:0000313" key="3">
    <source>
        <dbReference type="EMBL" id="OJJ97234.1"/>
    </source>
</evidence>
<organism evidence="3 4">
    <name type="scientific">Aspergillus aculeatus (strain ATCC 16872 / CBS 172.66 / WB 5094)</name>
    <dbReference type="NCBI Taxonomy" id="690307"/>
    <lineage>
        <taxon>Eukaryota</taxon>
        <taxon>Fungi</taxon>
        <taxon>Dikarya</taxon>
        <taxon>Ascomycota</taxon>
        <taxon>Pezizomycotina</taxon>
        <taxon>Eurotiomycetes</taxon>
        <taxon>Eurotiomycetidae</taxon>
        <taxon>Eurotiales</taxon>
        <taxon>Aspergillaceae</taxon>
        <taxon>Aspergillus</taxon>
        <taxon>Aspergillus subgen. Circumdati</taxon>
    </lineage>
</organism>
<dbReference type="RefSeq" id="XP_020053574.1">
    <property type="nucleotide sequence ID" value="XM_020197631.1"/>
</dbReference>
<protein>
    <submittedName>
        <fullName evidence="3">Uncharacterized protein</fullName>
    </submittedName>
</protein>
<gene>
    <name evidence="3" type="ORF">ASPACDRAFT_1858691</name>
</gene>
<feature type="region of interest" description="Disordered" evidence="1">
    <location>
        <begin position="47"/>
        <end position="67"/>
    </location>
</feature>
<keyword evidence="4" id="KW-1185">Reference proteome</keyword>
<evidence type="ECO:0000256" key="1">
    <source>
        <dbReference type="SAM" id="MobiDB-lite"/>
    </source>
</evidence>
<sequence length="260" mass="28250">MRSLTHQSTRLLALALATLLFLLQLTHALPVTTSDLIPVHPENALAKRGCASSKTSKPATNPPKTNTYTFSMDTLNQAISSQSTYPLDSNTCLFYLGLGGATGQTLAQDWWTQNKPASAASQMSIVWGNVLEPYYHSAMLSANLVETLPDPANPAQQINAQTVWASLLSQAMGESCTGTVYFFTPEANDGTNPVTNVWNVYEYPALTRNSKVQQIIKVDPTTNKQEVMWTKGDAVYGSVPPGTGYSQVKTLAKAEYPTLR</sequence>
<name>A0A1L9WM58_ASPA1</name>
<accession>A0A1L9WM58</accession>
<dbReference type="OrthoDB" id="73875at2759"/>
<dbReference type="VEuPathDB" id="FungiDB:ASPACDRAFT_1858691"/>
<evidence type="ECO:0000313" key="4">
    <source>
        <dbReference type="Proteomes" id="UP000184546"/>
    </source>
</evidence>
<evidence type="ECO:0000256" key="2">
    <source>
        <dbReference type="SAM" id="SignalP"/>
    </source>
</evidence>
<dbReference type="OMA" id="NTWKNWE"/>
<dbReference type="Proteomes" id="UP000184546">
    <property type="component" value="Unassembled WGS sequence"/>
</dbReference>
<keyword evidence="2" id="KW-0732">Signal</keyword>
<feature type="compositionally biased region" description="Polar residues" evidence="1">
    <location>
        <begin position="52"/>
        <end position="67"/>
    </location>
</feature>
<dbReference type="AlphaFoldDB" id="A0A1L9WM58"/>
<proteinExistence type="predicted"/>
<feature type="chain" id="PRO_5012363575" evidence="2">
    <location>
        <begin position="29"/>
        <end position="260"/>
    </location>
</feature>
<feature type="signal peptide" evidence="2">
    <location>
        <begin position="1"/>
        <end position="28"/>
    </location>
</feature>